<proteinExistence type="predicted"/>
<dbReference type="Pfam" id="PF14101">
    <property type="entry name" value="DUF4275"/>
    <property type="match status" value="1"/>
</dbReference>
<organism evidence="1">
    <name type="scientific">bioreactor metagenome</name>
    <dbReference type="NCBI Taxonomy" id="1076179"/>
    <lineage>
        <taxon>unclassified sequences</taxon>
        <taxon>metagenomes</taxon>
        <taxon>ecological metagenomes</taxon>
    </lineage>
</organism>
<name>A0A645IHY0_9ZZZZ</name>
<comment type="caution">
    <text evidence="1">The sequence shown here is derived from an EMBL/GenBank/DDBJ whole genome shotgun (WGS) entry which is preliminary data.</text>
</comment>
<dbReference type="EMBL" id="VSSQ01115152">
    <property type="protein sequence ID" value="MPN50720.1"/>
    <property type="molecule type" value="Genomic_DNA"/>
</dbReference>
<accession>A0A645IHY0</accession>
<dbReference type="InterPro" id="IPR025454">
    <property type="entry name" value="DUF4275"/>
</dbReference>
<sequence length="79" mass="9048">MQGEEANKAFNSMPKNSCYVFYQGTNEALILDGAFSFSVGDLLEETDIYIVDKEFTWTYIKTHETGYIGPYFSLRGERV</sequence>
<reference evidence="1" key="1">
    <citation type="submission" date="2019-08" db="EMBL/GenBank/DDBJ databases">
        <authorList>
            <person name="Kucharzyk K."/>
            <person name="Murdoch R.W."/>
            <person name="Higgins S."/>
            <person name="Loffler F."/>
        </authorList>
    </citation>
    <scope>NUCLEOTIDE SEQUENCE</scope>
</reference>
<gene>
    <name evidence="1" type="ORF">SDC9_198353</name>
</gene>
<evidence type="ECO:0000313" key="1">
    <source>
        <dbReference type="EMBL" id="MPN50720.1"/>
    </source>
</evidence>
<protein>
    <submittedName>
        <fullName evidence="1">Uncharacterized protein</fullName>
    </submittedName>
</protein>
<dbReference type="AlphaFoldDB" id="A0A645IHY0"/>